<feature type="region of interest" description="Disordered" evidence="1">
    <location>
        <begin position="13"/>
        <end position="33"/>
    </location>
</feature>
<evidence type="ECO:0000313" key="3">
    <source>
        <dbReference type="Proteomes" id="UP000499080"/>
    </source>
</evidence>
<evidence type="ECO:0000313" key="2">
    <source>
        <dbReference type="EMBL" id="GBN77043.1"/>
    </source>
</evidence>
<comment type="caution">
    <text evidence="2">The sequence shown here is derived from an EMBL/GenBank/DDBJ whole genome shotgun (WGS) entry which is preliminary data.</text>
</comment>
<dbReference type="AlphaFoldDB" id="A0A4Y2RMW5"/>
<protein>
    <submittedName>
        <fullName evidence="2">Uncharacterized protein</fullName>
    </submittedName>
</protein>
<name>A0A4Y2RMW5_ARAVE</name>
<evidence type="ECO:0000256" key="1">
    <source>
        <dbReference type="SAM" id="MobiDB-lite"/>
    </source>
</evidence>
<dbReference type="Proteomes" id="UP000499080">
    <property type="component" value="Unassembled WGS sequence"/>
</dbReference>
<accession>A0A4Y2RMW5</accession>
<keyword evidence="3" id="KW-1185">Reference proteome</keyword>
<organism evidence="2 3">
    <name type="scientific">Araneus ventricosus</name>
    <name type="common">Orbweaver spider</name>
    <name type="synonym">Epeira ventricosa</name>
    <dbReference type="NCBI Taxonomy" id="182803"/>
    <lineage>
        <taxon>Eukaryota</taxon>
        <taxon>Metazoa</taxon>
        <taxon>Ecdysozoa</taxon>
        <taxon>Arthropoda</taxon>
        <taxon>Chelicerata</taxon>
        <taxon>Arachnida</taxon>
        <taxon>Araneae</taxon>
        <taxon>Araneomorphae</taxon>
        <taxon>Entelegynae</taxon>
        <taxon>Araneoidea</taxon>
        <taxon>Araneidae</taxon>
        <taxon>Araneus</taxon>
    </lineage>
</organism>
<gene>
    <name evidence="2" type="ORF">AVEN_208729_1</name>
</gene>
<dbReference type="EMBL" id="BGPR01017706">
    <property type="protein sequence ID" value="GBN77043.1"/>
    <property type="molecule type" value="Genomic_DNA"/>
</dbReference>
<sequence length="122" mass="13964">MGEYFFTFARSGSKAKSDPDLCEQYTSPPTTQKKEEVPALFPYARYLAKLYSPIQCMLSCKAIFAILINQELIGSRFAAVCHRDTELTTEETNHPVTNVPVYPKDFDWVKIRALWWPGHEGN</sequence>
<proteinExistence type="predicted"/>
<reference evidence="2 3" key="1">
    <citation type="journal article" date="2019" name="Sci. Rep.">
        <title>Orb-weaving spider Araneus ventricosus genome elucidates the spidroin gene catalogue.</title>
        <authorList>
            <person name="Kono N."/>
            <person name="Nakamura H."/>
            <person name="Ohtoshi R."/>
            <person name="Moran D.A.P."/>
            <person name="Shinohara A."/>
            <person name="Yoshida Y."/>
            <person name="Fujiwara M."/>
            <person name="Mori M."/>
            <person name="Tomita M."/>
            <person name="Arakawa K."/>
        </authorList>
    </citation>
    <scope>NUCLEOTIDE SEQUENCE [LARGE SCALE GENOMIC DNA]</scope>
</reference>